<evidence type="ECO:0000313" key="2">
    <source>
        <dbReference type="Proteomes" id="UP000829560"/>
    </source>
</evidence>
<name>A0AAT9PBN3_9GAMM</name>
<dbReference type="EMBL" id="CP093310">
    <property type="protein sequence ID" value="UNK04385.1"/>
    <property type="molecule type" value="Genomic_DNA"/>
</dbReference>
<reference evidence="1" key="1">
    <citation type="submission" date="2024-03" db="EMBL/GenBank/DDBJ databases">
        <title>Psychrobacter raelis sp. nov. isolated from a dog with peritonitis.</title>
        <authorList>
            <person name="Schiavone A."/>
            <person name="Manzulli V."/>
            <person name="Camarda A."/>
            <person name="Cafiero M.A."/>
            <person name="Vasco I."/>
            <person name="Marino L."/>
            <person name="Pennuzzi G."/>
            <person name="Serrecchia L."/>
            <person name="Galante D."/>
            <person name="Pugliese N."/>
        </authorList>
    </citation>
    <scope>NUCLEOTIDE SEQUENCE</scope>
    <source>
        <strain evidence="1">PraFG1</strain>
    </source>
</reference>
<organism evidence="1 2">
    <name type="scientific">Psychrobacter raelei</name>
    <dbReference type="NCBI Taxonomy" id="2565531"/>
    <lineage>
        <taxon>Bacteria</taxon>
        <taxon>Pseudomonadati</taxon>
        <taxon>Pseudomonadota</taxon>
        <taxon>Gammaproteobacteria</taxon>
        <taxon>Moraxellales</taxon>
        <taxon>Moraxellaceae</taxon>
        <taxon>Psychrobacter</taxon>
    </lineage>
</organism>
<evidence type="ECO:0000313" key="1">
    <source>
        <dbReference type="EMBL" id="UNK04385.1"/>
    </source>
</evidence>
<dbReference type="AlphaFoldDB" id="A0AAT9PBN3"/>
<accession>A0AAT9PBN3</accession>
<gene>
    <name evidence="1" type="ORF">MN210_08455</name>
</gene>
<proteinExistence type="predicted"/>
<keyword evidence="2" id="KW-1185">Reference proteome</keyword>
<sequence length="67" mass="7439">MDNSELPINKLMAEINTAADNNEPMSLTIEQVKLLAKHYGDLVAIPVYSMDNFPIKKSSKSQSADEE</sequence>
<dbReference type="KEGG" id="prae:MN210_08455"/>
<dbReference type="RefSeq" id="WP_241877979.1">
    <property type="nucleotide sequence ID" value="NZ_CP093310.2"/>
</dbReference>
<dbReference type="Proteomes" id="UP000829560">
    <property type="component" value="Chromosome"/>
</dbReference>
<protein>
    <submittedName>
        <fullName evidence="1">Uncharacterized protein</fullName>
    </submittedName>
</protein>